<keyword evidence="1" id="KW-1133">Transmembrane helix</keyword>
<sequence>MTDTLPHPAGQPADAREREFARARRHSRKVRLLKLGLPILACAMVLAGIGAAFVARNLPGDFTFAATALEDGRLVMEDPRMSGSDANDRPYSVIARRAIQSLTGTGVDLEGIDARLTLDERTDATLKAAVGFFDPEAERLLLSQEIAVDTTSGISIRLPQAAIDLAGGRLEGSGPVSITMPNQSLQSGSVVIEDGGSRLIFGDRVKLTLLPNGGEGEGRANSTSD</sequence>
<comment type="caution">
    <text evidence="2">The sequence shown here is derived from an EMBL/GenBank/DDBJ whole genome shotgun (WGS) entry which is preliminary data.</text>
</comment>
<gene>
    <name evidence="2" type="ORF">ACFSKQ_15355</name>
</gene>
<organism evidence="2 3">
    <name type="scientific">Aureimonas populi</name>
    <dbReference type="NCBI Taxonomy" id="1701758"/>
    <lineage>
        <taxon>Bacteria</taxon>
        <taxon>Pseudomonadati</taxon>
        <taxon>Pseudomonadota</taxon>
        <taxon>Alphaproteobacteria</taxon>
        <taxon>Hyphomicrobiales</taxon>
        <taxon>Aurantimonadaceae</taxon>
        <taxon>Aureimonas</taxon>
    </lineage>
</organism>
<protein>
    <recommendedName>
        <fullName evidence="4">LPS export ABC transporter periplasmic protein LptC</fullName>
    </recommendedName>
</protein>
<feature type="transmembrane region" description="Helical" evidence="1">
    <location>
        <begin position="32"/>
        <end position="55"/>
    </location>
</feature>
<keyword evidence="3" id="KW-1185">Reference proteome</keyword>
<dbReference type="RefSeq" id="WP_209737289.1">
    <property type="nucleotide sequence ID" value="NZ_CP072611.1"/>
</dbReference>
<evidence type="ECO:0000313" key="3">
    <source>
        <dbReference type="Proteomes" id="UP001597371"/>
    </source>
</evidence>
<keyword evidence="1" id="KW-0812">Transmembrane</keyword>
<accession>A0ABW5CNL6</accession>
<keyword evidence="1" id="KW-0472">Membrane</keyword>
<proteinExistence type="predicted"/>
<reference evidence="3" key="1">
    <citation type="journal article" date="2019" name="Int. J. Syst. Evol. Microbiol.">
        <title>The Global Catalogue of Microorganisms (GCM) 10K type strain sequencing project: providing services to taxonomists for standard genome sequencing and annotation.</title>
        <authorList>
            <consortium name="The Broad Institute Genomics Platform"/>
            <consortium name="The Broad Institute Genome Sequencing Center for Infectious Disease"/>
            <person name="Wu L."/>
            <person name="Ma J."/>
        </authorList>
    </citation>
    <scope>NUCLEOTIDE SEQUENCE [LARGE SCALE GENOMIC DNA]</scope>
    <source>
        <strain evidence="3">ZS-35-S2</strain>
    </source>
</reference>
<dbReference type="EMBL" id="JBHUIJ010000022">
    <property type="protein sequence ID" value="MFD2238830.1"/>
    <property type="molecule type" value="Genomic_DNA"/>
</dbReference>
<evidence type="ECO:0000256" key="1">
    <source>
        <dbReference type="SAM" id="Phobius"/>
    </source>
</evidence>
<evidence type="ECO:0000313" key="2">
    <source>
        <dbReference type="EMBL" id="MFD2238830.1"/>
    </source>
</evidence>
<dbReference type="Proteomes" id="UP001597371">
    <property type="component" value="Unassembled WGS sequence"/>
</dbReference>
<name>A0ABW5CNL6_9HYPH</name>
<evidence type="ECO:0008006" key="4">
    <source>
        <dbReference type="Google" id="ProtNLM"/>
    </source>
</evidence>